<evidence type="ECO:0000313" key="2">
    <source>
        <dbReference type="Proteomes" id="UP001162483"/>
    </source>
</evidence>
<protein>
    <submittedName>
        <fullName evidence="1">Uncharacterized protein</fullName>
    </submittedName>
</protein>
<dbReference type="EMBL" id="CATNWA010017123">
    <property type="protein sequence ID" value="CAI9598149.1"/>
    <property type="molecule type" value="Genomic_DNA"/>
</dbReference>
<sequence length="60" mass="6888">MEEKNVFFFVTWLTSMTKPRGQGETFWGGVWTKGSQAEAAITSQMEEKCIFLSHVAYLHD</sequence>
<accession>A0ABN9FMD8</accession>
<proteinExistence type="predicted"/>
<dbReference type="Proteomes" id="UP001162483">
    <property type="component" value="Unassembled WGS sequence"/>
</dbReference>
<reference evidence="1" key="1">
    <citation type="submission" date="2023-05" db="EMBL/GenBank/DDBJ databases">
        <authorList>
            <person name="Stuckert A."/>
        </authorList>
    </citation>
    <scope>NUCLEOTIDE SEQUENCE</scope>
</reference>
<organism evidence="1 2">
    <name type="scientific">Staurois parvus</name>
    <dbReference type="NCBI Taxonomy" id="386267"/>
    <lineage>
        <taxon>Eukaryota</taxon>
        <taxon>Metazoa</taxon>
        <taxon>Chordata</taxon>
        <taxon>Craniata</taxon>
        <taxon>Vertebrata</taxon>
        <taxon>Euteleostomi</taxon>
        <taxon>Amphibia</taxon>
        <taxon>Batrachia</taxon>
        <taxon>Anura</taxon>
        <taxon>Neobatrachia</taxon>
        <taxon>Ranoidea</taxon>
        <taxon>Ranidae</taxon>
        <taxon>Staurois</taxon>
    </lineage>
</organism>
<comment type="caution">
    <text evidence="1">The sequence shown here is derived from an EMBL/GenBank/DDBJ whole genome shotgun (WGS) entry which is preliminary data.</text>
</comment>
<evidence type="ECO:0000313" key="1">
    <source>
        <dbReference type="EMBL" id="CAI9598149.1"/>
    </source>
</evidence>
<name>A0ABN9FMD8_9NEOB</name>
<keyword evidence="2" id="KW-1185">Reference proteome</keyword>
<gene>
    <name evidence="1" type="ORF">SPARVUS_LOCUS12345091</name>
</gene>